<sequence length="53" mass="5475">MSLDQLYFTRPISRYSNYKTPIKGLLLCGSGAHPGGGVTGAPGRLAALAVLQG</sequence>
<name>A0A0B1S1I9_OESDE</name>
<evidence type="ECO:0000313" key="3">
    <source>
        <dbReference type="Proteomes" id="UP000053660"/>
    </source>
</evidence>
<accession>A0A0B1S1I9</accession>
<protein>
    <recommendedName>
        <fullName evidence="4">Amine oxidase domain-containing protein</fullName>
    </recommendedName>
</protein>
<keyword evidence="3" id="KW-1185">Reference proteome</keyword>
<reference evidence="2 3" key="1">
    <citation type="submission" date="2014-03" db="EMBL/GenBank/DDBJ databases">
        <title>Draft genome of the hookworm Oesophagostomum dentatum.</title>
        <authorList>
            <person name="Mitreva M."/>
        </authorList>
    </citation>
    <scope>NUCLEOTIDE SEQUENCE [LARGE SCALE GENOMIC DNA]</scope>
    <source>
        <strain evidence="2 3">OD-Hann</strain>
    </source>
</reference>
<dbReference type="AlphaFoldDB" id="A0A0B1S1I9"/>
<evidence type="ECO:0000313" key="2">
    <source>
        <dbReference type="EMBL" id="KHJ77367.1"/>
    </source>
</evidence>
<evidence type="ECO:0008006" key="4">
    <source>
        <dbReference type="Google" id="ProtNLM"/>
    </source>
</evidence>
<evidence type="ECO:0000256" key="1">
    <source>
        <dbReference type="ARBA" id="ARBA00006046"/>
    </source>
</evidence>
<dbReference type="EMBL" id="KN610833">
    <property type="protein sequence ID" value="KHJ77367.1"/>
    <property type="molecule type" value="Genomic_DNA"/>
</dbReference>
<dbReference type="PANTHER" id="PTHR10668">
    <property type="entry name" value="PHYTOENE DEHYDROGENASE"/>
    <property type="match status" value="1"/>
</dbReference>
<organism evidence="2 3">
    <name type="scientific">Oesophagostomum dentatum</name>
    <name type="common">Nodular worm</name>
    <dbReference type="NCBI Taxonomy" id="61180"/>
    <lineage>
        <taxon>Eukaryota</taxon>
        <taxon>Metazoa</taxon>
        <taxon>Ecdysozoa</taxon>
        <taxon>Nematoda</taxon>
        <taxon>Chromadorea</taxon>
        <taxon>Rhabditida</taxon>
        <taxon>Rhabditina</taxon>
        <taxon>Rhabditomorpha</taxon>
        <taxon>Strongyloidea</taxon>
        <taxon>Strongylidae</taxon>
        <taxon>Oesophagostomum</taxon>
    </lineage>
</organism>
<gene>
    <name evidence="2" type="ORF">OESDEN_23013</name>
</gene>
<comment type="similarity">
    <text evidence="1">Belongs to the carotenoid/retinoid oxidoreductase family.</text>
</comment>
<dbReference type="PANTHER" id="PTHR10668:SF103">
    <property type="entry name" value="PYRIDINE NUCLEOTIDE-DISULFIDE OXIDOREDUCTASE DOMAIN-CONTAINING PROTEIN 2"/>
    <property type="match status" value="1"/>
</dbReference>
<proteinExistence type="inferred from homology"/>
<dbReference type="OrthoDB" id="7777654at2759"/>
<dbReference type="Proteomes" id="UP000053660">
    <property type="component" value="Unassembled WGS sequence"/>
</dbReference>